<keyword evidence="3" id="KW-0804">Transcription</keyword>
<comment type="caution">
    <text evidence="5">The sequence shown here is derived from an EMBL/GenBank/DDBJ whole genome shotgun (WGS) entry which is preliminary data.</text>
</comment>
<dbReference type="PANTHER" id="PTHR30146">
    <property type="entry name" value="LACI-RELATED TRANSCRIPTIONAL REPRESSOR"/>
    <property type="match status" value="1"/>
</dbReference>
<dbReference type="Proteomes" id="UP000540989">
    <property type="component" value="Unassembled WGS sequence"/>
</dbReference>
<dbReference type="SUPFAM" id="SSF47413">
    <property type="entry name" value="lambda repressor-like DNA-binding domains"/>
    <property type="match status" value="1"/>
</dbReference>
<dbReference type="AlphaFoldDB" id="A0A7W7ZIV8"/>
<dbReference type="InterPro" id="IPR001761">
    <property type="entry name" value="Peripla_BP/Lac1_sug-bd_dom"/>
</dbReference>
<evidence type="ECO:0000313" key="5">
    <source>
        <dbReference type="EMBL" id="MBB5060698.1"/>
    </source>
</evidence>
<dbReference type="SUPFAM" id="SSF53822">
    <property type="entry name" value="Periplasmic binding protein-like I"/>
    <property type="match status" value="1"/>
</dbReference>
<dbReference type="Pfam" id="PF00356">
    <property type="entry name" value="LacI"/>
    <property type="match status" value="1"/>
</dbReference>
<keyword evidence="1" id="KW-0805">Transcription regulation</keyword>
<accession>A0A7W7ZIV8</accession>
<protein>
    <submittedName>
        <fullName evidence="5">LacI family transcriptional regulator</fullName>
    </submittedName>
</protein>
<feature type="domain" description="HTH lacI-type" evidence="4">
    <location>
        <begin position="3"/>
        <end position="57"/>
    </location>
</feature>
<proteinExistence type="predicted"/>
<dbReference type="PROSITE" id="PS50932">
    <property type="entry name" value="HTH_LACI_2"/>
    <property type="match status" value="1"/>
</dbReference>
<name>A0A7W7ZIV8_9BACT</name>
<dbReference type="PANTHER" id="PTHR30146:SF109">
    <property type="entry name" value="HTH-TYPE TRANSCRIPTIONAL REGULATOR GALS"/>
    <property type="match status" value="1"/>
</dbReference>
<keyword evidence="2" id="KW-0238">DNA-binding</keyword>
<dbReference type="EMBL" id="JACHIP010000017">
    <property type="protein sequence ID" value="MBB5060698.1"/>
    <property type="molecule type" value="Genomic_DNA"/>
</dbReference>
<dbReference type="GO" id="GO:0003700">
    <property type="term" value="F:DNA-binding transcription factor activity"/>
    <property type="evidence" value="ECO:0007669"/>
    <property type="project" value="TreeGrafter"/>
</dbReference>
<dbReference type="GO" id="GO:0000976">
    <property type="term" value="F:transcription cis-regulatory region binding"/>
    <property type="evidence" value="ECO:0007669"/>
    <property type="project" value="TreeGrafter"/>
</dbReference>
<dbReference type="Gene3D" id="3.40.50.2300">
    <property type="match status" value="2"/>
</dbReference>
<dbReference type="CDD" id="cd06267">
    <property type="entry name" value="PBP1_LacI_sugar_binding-like"/>
    <property type="match status" value="1"/>
</dbReference>
<evidence type="ECO:0000313" key="6">
    <source>
        <dbReference type="Proteomes" id="UP000540989"/>
    </source>
</evidence>
<evidence type="ECO:0000256" key="2">
    <source>
        <dbReference type="ARBA" id="ARBA00023125"/>
    </source>
</evidence>
<reference evidence="5 6" key="1">
    <citation type="submission" date="2020-08" db="EMBL/GenBank/DDBJ databases">
        <title>Genomic Encyclopedia of Type Strains, Phase IV (KMG-V): Genome sequencing to study the core and pangenomes of soil and plant-associated prokaryotes.</title>
        <authorList>
            <person name="Whitman W."/>
        </authorList>
    </citation>
    <scope>NUCLEOTIDE SEQUENCE [LARGE SCALE GENOMIC DNA]</scope>
    <source>
        <strain evidence="5 6">M8UP14</strain>
    </source>
</reference>
<sequence>MAMRMKDIAEELGLSVVTISKVLHNHPDISAKTRERVLKHVEARDYQPSMLGRSLVTGNSFLIGLVVPDLLHPFFAEVAKALSLAVRGSGYSLIISSSEEDPGLELQEMRQLLSRRIDAIVVASTATSGEAFQRMHRNNERVLLIDRKFPIEGGAFVGVDDVAAGRLATEHLIQVGCRNIAHIGGRENSTGLDRLEGYRQALLAANLPFSPKNVIHRTRVDTNSFGEGAAAARLLLSRKVQPDGIFCYNDPLAIGAMHVLLEAGVRIPEDIALVGCGNLHYDNSLLVPLSSIDQKSSEIGRVAGDIVLKMIANKEKNNGETVVLSPSLVVRASSRRGSAKATAKTAKAK</sequence>
<evidence type="ECO:0000259" key="4">
    <source>
        <dbReference type="PROSITE" id="PS50932"/>
    </source>
</evidence>
<organism evidence="5 6">
    <name type="scientific">Granulicella aggregans</name>
    <dbReference type="NCBI Taxonomy" id="474949"/>
    <lineage>
        <taxon>Bacteria</taxon>
        <taxon>Pseudomonadati</taxon>
        <taxon>Acidobacteriota</taxon>
        <taxon>Terriglobia</taxon>
        <taxon>Terriglobales</taxon>
        <taxon>Acidobacteriaceae</taxon>
        <taxon>Granulicella</taxon>
    </lineage>
</organism>
<gene>
    <name evidence="5" type="ORF">HDF16_005434</name>
</gene>
<dbReference type="InterPro" id="IPR028082">
    <property type="entry name" value="Peripla_BP_I"/>
</dbReference>
<keyword evidence="6" id="KW-1185">Reference proteome</keyword>
<dbReference type="CDD" id="cd01392">
    <property type="entry name" value="HTH_LacI"/>
    <property type="match status" value="1"/>
</dbReference>
<evidence type="ECO:0000256" key="3">
    <source>
        <dbReference type="ARBA" id="ARBA00023163"/>
    </source>
</evidence>
<dbReference type="Gene3D" id="1.10.260.40">
    <property type="entry name" value="lambda repressor-like DNA-binding domains"/>
    <property type="match status" value="1"/>
</dbReference>
<evidence type="ECO:0000256" key="1">
    <source>
        <dbReference type="ARBA" id="ARBA00023015"/>
    </source>
</evidence>
<dbReference type="InterPro" id="IPR010982">
    <property type="entry name" value="Lambda_DNA-bd_dom_sf"/>
</dbReference>
<dbReference type="InterPro" id="IPR000843">
    <property type="entry name" value="HTH_LacI"/>
</dbReference>
<dbReference type="Pfam" id="PF00532">
    <property type="entry name" value="Peripla_BP_1"/>
    <property type="match status" value="1"/>
</dbReference>
<dbReference type="SMART" id="SM00354">
    <property type="entry name" value="HTH_LACI"/>
    <property type="match status" value="1"/>
</dbReference>